<sequence length="226" mass="24355">MRVGLDHWVGIQCPMDVEVRAMSAVGDILPHPTHGLLMQVSSAAGGAGGGVTCLTDTSGHRVTSKMGSQGPLCVEYEGHNEDIPLGDTLVRGIQGLMDTLPSPDRDMHSYVLHSYCATCTILDKASVHPSAMSHSPMWVLYQYLSQASGVSGSGPVPHPVREAAVSLATLEYTLPFSSVDTLFYVLPLLLAPLEATLIGLKRQRRHRLGKRSLKDKITQLFGGRKQ</sequence>
<keyword evidence="2" id="KW-1185">Reference proteome</keyword>
<organism evidence="1 2">
    <name type="scientific">Kipferlia bialata</name>
    <dbReference type="NCBI Taxonomy" id="797122"/>
    <lineage>
        <taxon>Eukaryota</taxon>
        <taxon>Metamonada</taxon>
        <taxon>Carpediemonas-like organisms</taxon>
        <taxon>Kipferlia</taxon>
    </lineage>
</organism>
<name>A0A391NNK3_9EUKA</name>
<gene>
    <name evidence="1" type="ORF">KIPB_000383</name>
</gene>
<proteinExistence type="predicted"/>
<dbReference type="EMBL" id="BDIP01000043">
    <property type="protein sequence ID" value="GCA61986.1"/>
    <property type="molecule type" value="Genomic_DNA"/>
</dbReference>
<evidence type="ECO:0000313" key="2">
    <source>
        <dbReference type="Proteomes" id="UP000265618"/>
    </source>
</evidence>
<comment type="caution">
    <text evidence="1">The sequence shown here is derived from an EMBL/GenBank/DDBJ whole genome shotgun (WGS) entry which is preliminary data.</text>
</comment>
<protein>
    <submittedName>
        <fullName evidence="1">Uncharacterized protein</fullName>
    </submittedName>
</protein>
<reference evidence="1 2" key="1">
    <citation type="journal article" date="2018" name="PLoS ONE">
        <title>The draft genome of Kipferlia bialata reveals reductive genome evolution in fornicate parasites.</title>
        <authorList>
            <person name="Tanifuji G."/>
            <person name="Takabayashi S."/>
            <person name="Kume K."/>
            <person name="Takagi M."/>
            <person name="Nakayama T."/>
            <person name="Kamikawa R."/>
            <person name="Inagaki Y."/>
            <person name="Hashimoto T."/>
        </authorList>
    </citation>
    <scope>NUCLEOTIDE SEQUENCE [LARGE SCALE GENOMIC DNA]</scope>
    <source>
        <strain evidence="1">NY0173</strain>
    </source>
</reference>
<accession>A0A391NNK3</accession>
<dbReference type="AlphaFoldDB" id="A0A391NNK3"/>
<dbReference type="Proteomes" id="UP000265618">
    <property type="component" value="Unassembled WGS sequence"/>
</dbReference>
<evidence type="ECO:0000313" key="1">
    <source>
        <dbReference type="EMBL" id="GCA61986.1"/>
    </source>
</evidence>